<dbReference type="EMBL" id="JAAGLU010000088">
    <property type="protein sequence ID" value="NEC92644.1"/>
    <property type="molecule type" value="Genomic_DNA"/>
</dbReference>
<name>A0A6B3C851_9ACTN</name>
<protein>
    <submittedName>
        <fullName evidence="1">Uncharacterized protein</fullName>
    </submittedName>
</protein>
<accession>A0A6B3C851</accession>
<gene>
    <name evidence="1" type="ORF">G3I71_44445</name>
</gene>
<dbReference type="RefSeq" id="WP_164324525.1">
    <property type="nucleotide sequence ID" value="NZ_JAAGLU010000088.1"/>
</dbReference>
<comment type="caution">
    <text evidence="1">The sequence shown here is derived from an EMBL/GenBank/DDBJ whole genome shotgun (WGS) entry which is preliminary data.</text>
</comment>
<sequence length="125" mass="13813">MPAFAQFVALSDSLMVLPEPISGDHHHHFEKIELAGLDSGRTVILTFKLKVSGKAHLAMSFNKKPNCIDYNFDPPEPESTRPRSWHEIIPGSDLKASNNELVVTTSGQGRVEFSDIVLLYHANSA</sequence>
<organism evidence="1">
    <name type="scientific">Streptomyces sp. SID12501</name>
    <dbReference type="NCBI Taxonomy" id="2706042"/>
    <lineage>
        <taxon>Bacteria</taxon>
        <taxon>Bacillati</taxon>
        <taxon>Actinomycetota</taxon>
        <taxon>Actinomycetes</taxon>
        <taxon>Kitasatosporales</taxon>
        <taxon>Streptomycetaceae</taxon>
        <taxon>Streptomyces</taxon>
    </lineage>
</organism>
<proteinExistence type="predicted"/>
<reference evidence="1" key="1">
    <citation type="submission" date="2020-01" db="EMBL/GenBank/DDBJ databases">
        <title>Insect and environment-associated Actinomycetes.</title>
        <authorList>
            <person name="Currrie C."/>
            <person name="Chevrette M."/>
            <person name="Carlson C."/>
            <person name="Stubbendieck R."/>
            <person name="Wendt-Pienkowski E."/>
        </authorList>
    </citation>
    <scope>NUCLEOTIDE SEQUENCE</scope>
    <source>
        <strain evidence="1">SID12501</strain>
    </source>
</reference>
<evidence type="ECO:0000313" key="1">
    <source>
        <dbReference type="EMBL" id="NEC92644.1"/>
    </source>
</evidence>
<dbReference type="AlphaFoldDB" id="A0A6B3C851"/>